<dbReference type="PANTHER" id="PTHR43166:SF30">
    <property type="entry name" value="METHIONINE IMPORT ATP-BINDING PROTEIN METN"/>
    <property type="match status" value="1"/>
</dbReference>
<dbReference type="PANTHER" id="PTHR43166">
    <property type="entry name" value="AMINO ACID IMPORT ATP-BINDING PROTEIN"/>
    <property type="match status" value="1"/>
</dbReference>
<dbReference type="SUPFAM" id="SSF52540">
    <property type="entry name" value="P-loop containing nucleoside triphosphate hydrolases"/>
    <property type="match status" value="1"/>
</dbReference>
<dbReference type="GO" id="GO:0016887">
    <property type="term" value="F:ATP hydrolysis activity"/>
    <property type="evidence" value="ECO:0007669"/>
    <property type="project" value="InterPro"/>
</dbReference>
<feature type="domain" description="ABC transporter" evidence="8">
    <location>
        <begin position="2"/>
        <end position="241"/>
    </location>
</feature>
<reference evidence="9" key="1">
    <citation type="submission" date="2019-11" db="EMBL/GenBank/DDBJ databases">
        <authorList>
            <person name="Feng L."/>
        </authorList>
    </citation>
    <scope>NUCLEOTIDE SEQUENCE</scope>
    <source>
        <strain evidence="9">CsymbiosumLFYP84</strain>
    </source>
</reference>
<keyword evidence="3" id="KW-0547">Nucleotide-binding</keyword>
<evidence type="ECO:0000256" key="6">
    <source>
        <dbReference type="ARBA" id="ARBA00022970"/>
    </source>
</evidence>
<keyword evidence="6" id="KW-0029">Amino-acid transport</keyword>
<dbReference type="AlphaFoldDB" id="A0A6N3HA06"/>
<evidence type="ECO:0000259" key="8">
    <source>
        <dbReference type="PROSITE" id="PS50893"/>
    </source>
</evidence>
<protein>
    <submittedName>
        <fullName evidence="9">Methionine import ATP-binding protein MetN</fullName>
        <ecNumber evidence="9">3.6.3.-</ecNumber>
    </submittedName>
</protein>
<dbReference type="SMART" id="SM00930">
    <property type="entry name" value="NIL"/>
    <property type="match status" value="1"/>
</dbReference>
<dbReference type="InterPro" id="IPR045865">
    <property type="entry name" value="ACT-like_dom_sf"/>
</dbReference>
<dbReference type="Pfam" id="PF09383">
    <property type="entry name" value="NIL"/>
    <property type="match status" value="1"/>
</dbReference>
<organism evidence="9">
    <name type="scientific">Clostridium symbiosum</name>
    <name type="common">Bacteroides symbiosus</name>
    <dbReference type="NCBI Taxonomy" id="1512"/>
    <lineage>
        <taxon>Bacteria</taxon>
        <taxon>Bacillati</taxon>
        <taxon>Bacillota</taxon>
        <taxon>Clostridia</taxon>
        <taxon>Lachnospirales</taxon>
        <taxon>Lachnospiraceae</taxon>
        <taxon>Otoolea</taxon>
    </lineage>
</organism>
<dbReference type="InterPro" id="IPR018449">
    <property type="entry name" value="NIL_domain"/>
</dbReference>
<keyword evidence="7" id="KW-0472">Membrane</keyword>
<dbReference type="InterPro" id="IPR027417">
    <property type="entry name" value="P-loop_NTPase"/>
</dbReference>
<dbReference type="RefSeq" id="WP_021642332.1">
    <property type="nucleotide sequence ID" value="NZ_CACRUA010000050.1"/>
</dbReference>
<dbReference type="SMART" id="SM00382">
    <property type="entry name" value="AAA"/>
    <property type="match status" value="1"/>
</dbReference>
<proteinExistence type="predicted"/>
<dbReference type="InterPro" id="IPR003439">
    <property type="entry name" value="ABC_transporter-like_ATP-bd"/>
</dbReference>
<evidence type="ECO:0000256" key="1">
    <source>
        <dbReference type="ARBA" id="ARBA00022448"/>
    </source>
</evidence>
<dbReference type="InterPro" id="IPR050086">
    <property type="entry name" value="MetN_ABC_transporter-like"/>
</dbReference>
<keyword evidence="9" id="KW-0378">Hydrolase</keyword>
<dbReference type="Pfam" id="PF00005">
    <property type="entry name" value="ABC_tran"/>
    <property type="match status" value="1"/>
</dbReference>
<evidence type="ECO:0000256" key="3">
    <source>
        <dbReference type="ARBA" id="ARBA00022741"/>
    </source>
</evidence>
<gene>
    <name evidence="9" type="primary">metN_2</name>
    <name evidence="9" type="ORF">CSLFYP84_03646</name>
</gene>
<keyword evidence="4 9" id="KW-0067">ATP-binding</keyword>
<dbReference type="EC" id="3.6.3.-" evidence="9"/>
<evidence type="ECO:0000313" key="9">
    <source>
        <dbReference type="EMBL" id="VYU73575.1"/>
    </source>
</evidence>
<dbReference type="InterPro" id="IPR017871">
    <property type="entry name" value="ABC_transporter-like_CS"/>
</dbReference>
<dbReference type="GO" id="GO:0005524">
    <property type="term" value="F:ATP binding"/>
    <property type="evidence" value="ECO:0007669"/>
    <property type="project" value="UniProtKB-KW"/>
</dbReference>
<dbReference type="Gene3D" id="3.40.50.300">
    <property type="entry name" value="P-loop containing nucleotide triphosphate hydrolases"/>
    <property type="match status" value="1"/>
</dbReference>
<dbReference type="GO" id="GO:0006865">
    <property type="term" value="P:amino acid transport"/>
    <property type="evidence" value="ECO:0007669"/>
    <property type="project" value="UniProtKB-KW"/>
</dbReference>
<keyword evidence="1" id="KW-0813">Transport</keyword>
<sequence>MIEFDHVSVTFQNRGKKFHAVSDVTLTVETGEFFGIVGPSGAGKSTLVRTVNRLQRTDSGSIRIDGREITGLKGRALREERLKIGMIFQHFNLIMNADVGRNIEFALLAAGVSGRKTEERTKELLALVGLSEKLHAYPAELSGGQKQRVAIARALANRPEILLCDEATSALDPENTAEVIEVLKRIKETYPLTILFITHQMEVARQLFDRMAVMENGRIIEAGDTYELFTAPKEEVTKQLVSKSFELSVPEELLTGEREIFTVSYSGKEAYEPLLNNMAKQFQVSVSILGGKIEYICRRPYGVIVISMEGEREEKEKAAAYMRRYAKVEKRAAVLEVRRYGYDTVGI</sequence>
<dbReference type="PROSITE" id="PS00211">
    <property type="entry name" value="ABC_TRANSPORTER_1"/>
    <property type="match status" value="1"/>
</dbReference>
<evidence type="ECO:0000256" key="4">
    <source>
        <dbReference type="ARBA" id="ARBA00022840"/>
    </source>
</evidence>
<evidence type="ECO:0000256" key="7">
    <source>
        <dbReference type="ARBA" id="ARBA00023136"/>
    </source>
</evidence>
<name>A0A6N3HA06_CLOSY</name>
<keyword evidence="2" id="KW-1003">Cell membrane</keyword>
<dbReference type="PROSITE" id="PS50893">
    <property type="entry name" value="ABC_TRANSPORTER_2"/>
    <property type="match status" value="1"/>
</dbReference>
<dbReference type="EMBL" id="CACRUA010000050">
    <property type="protein sequence ID" value="VYU73575.1"/>
    <property type="molecule type" value="Genomic_DNA"/>
</dbReference>
<evidence type="ECO:0000256" key="5">
    <source>
        <dbReference type="ARBA" id="ARBA00022967"/>
    </source>
</evidence>
<dbReference type="Gene3D" id="3.30.70.260">
    <property type="match status" value="1"/>
</dbReference>
<keyword evidence="5" id="KW-1278">Translocase</keyword>
<accession>A0A6N3HA06</accession>
<evidence type="ECO:0000256" key="2">
    <source>
        <dbReference type="ARBA" id="ARBA00022475"/>
    </source>
</evidence>
<dbReference type="SUPFAM" id="SSF55021">
    <property type="entry name" value="ACT-like"/>
    <property type="match status" value="1"/>
</dbReference>
<dbReference type="InterPro" id="IPR003593">
    <property type="entry name" value="AAA+_ATPase"/>
</dbReference>